<evidence type="ECO:0000313" key="2">
    <source>
        <dbReference type="Proteomes" id="UP000426027"/>
    </source>
</evidence>
<dbReference type="Proteomes" id="UP000426027">
    <property type="component" value="Chromosome"/>
</dbReference>
<dbReference type="AlphaFoldDB" id="A0A6I6GJT7"/>
<evidence type="ECO:0000313" key="1">
    <source>
        <dbReference type="EMBL" id="QGW27152.1"/>
    </source>
</evidence>
<proteinExistence type="predicted"/>
<accession>A0A6I6GJT7</accession>
<dbReference type="KEGG" id="fls:GLV81_02685"/>
<organism evidence="1 2">
    <name type="scientific">Phnomibacter ginsenosidimutans</name>
    <dbReference type="NCBI Taxonomy" id="2676868"/>
    <lineage>
        <taxon>Bacteria</taxon>
        <taxon>Pseudomonadati</taxon>
        <taxon>Bacteroidota</taxon>
        <taxon>Chitinophagia</taxon>
        <taxon>Chitinophagales</taxon>
        <taxon>Chitinophagaceae</taxon>
        <taxon>Phnomibacter</taxon>
    </lineage>
</organism>
<dbReference type="RefSeq" id="WP_157476624.1">
    <property type="nucleotide sequence ID" value="NZ_CP046566.1"/>
</dbReference>
<gene>
    <name evidence="1" type="ORF">GLV81_02685</name>
</gene>
<keyword evidence="2" id="KW-1185">Reference proteome</keyword>
<dbReference type="EMBL" id="CP046566">
    <property type="protein sequence ID" value="QGW27152.1"/>
    <property type="molecule type" value="Genomic_DNA"/>
</dbReference>
<sequence length="99" mass="11535">MLPPQVIVVENAWLAKIAALKMGSQRVAMVVGRRIYLWGVNKADFLQQPAWVKHELAHVAQYQRYGVVKFLILYVFEWIKNGYYNNRFEVEARAAEQVP</sequence>
<protein>
    <submittedName>
        <fullName evidence="1">DUF4157 domain-containing protein</fullName>
    </submittedName>
</protein>
<name>A0A6I6GJT7_9BACT</name>
<reference evidence="1 2" key="1">
    <citation type="submission" date="2019-11" db="EMBL/GenBank/DDBJ databases">
        <authorList>
            <person name="Im W.T."/>
        </authorList>
    </citation>
    <scope>NUCLEOTIDE SEQUENCE [LARGE SCALE GENOMIC DNA]</scope>
    <source>
        <strain evidence="1 2">SB-02</strain>
    </source>
</reference>